<dbReference type="InterPro" id="IPR008972">
    <property type="entry name" value="Cupredoxin"/>
</dbReference>
<dbReference type="Pfam" id="PF07731">
    <property type="entry name" value="Cu-oxidase_2"/>
    <property type="match status" value="1"/>
</dbReference>
<evidence type="ECO:0000313" key="8">
    <source>
        <dbReference type="EMBL" id="MBB5014975.1"/>
    </source>
</evidence>
<dbReference type="Gene3D" id="2.60.40.420">
    <property type="entry name" value="Cupredoxins - blue copper proteins"/>
    <property type="match status" value="2"/>
</dbReference>
<keyword evidence="1" id="KW-0479">Metal-binding</keyword>
<dbReference type="InterPro" id="IPR011706">
    <property type="entry name" value="Cu-oxidase_C"/>
</dbReference>
<keyword evidence="2" id="KW-0560">Oxidoreductase</keyword>
<accession>A0A7W7XYW4</accession>
<evidence type="ECO:0000256" key="2">
    <source>
        <dbReference type="ARBA" id="ARBA00023002"/>
    </source>
</evidence>
<keyword evidence="5" id="KW-0732">Signal</keyword>
<dbReference type="PANTHER" id="PTHR11709">
    <property type="entry name" value="MULTI-COPPER OXIDASE"/>
    <property type="match status" value="1"/>
</dbReference>
<keyword evidence="3" id="KW-0186">Copper</keyword>
<feature type="chain" id="PRO_5030861162" evidence="5">
    <location>
        <begin position="24"/>
        <end position="461"/>
    </location>
</feature>
<evidence type="ECO:0000313" key="9">
    <source>
        <dbReference type="Proteomes" id="UP000519004"/>
    </source>
</evidence>
<dbReference type="CDD" id="cd13860">
    <property type="entry name" value="CuRO_1_2dMco_1"/>
    <property type="match status" value="1"/>
</dbReference>
<dbReference type="PROSITE" id="PS51318">
    <property type="entry name" value="TAT"/>
    <property type="match status" value="1"/>
</dbReference>
<dbReference type="GO" id="GO:0005507">
    <property type="term" value="F:copper ion binding"/>
    <property type="evidence" value="ECO:0007669"/>
    <property type="project" value="InterPro"/>
</dbReference>
<dbReference type="EMBL" id="JACHHX010000004">
    <property type="protein sequence ID" value="MBB5014975.1"/>
    <property type="molecule type" value="Genomic_DNA"/>
</dbReference>
<dbReference type="InterPro" id="IPR006311">
    <property type="entry name" value="TAT_signal"/>
</dbReference>
<evidence type="ECO:0000259" key="7">
    <source>
        <dbReference type="Pfam" id="PF07732"/>
    </source>
</evidence>
<dbReference type="CDD" id="cd04202">
    <property type="entry name" value="CuRO_D2_2dMcoN_like"/>
    <property type="match status" value="1"/>
</dbReference>
<dbReference type="PROSITE" id="PS00080">
    <property type="entry name" value="MULTICOPPER_OXIDASE2"/>
    <property type="match status" value="1"/>
</dbReference>
<evidence type="ECO:0000256" key="1">
    <source>
        <dbReference type="ARBA" id="ARBA00022723"/>
    </source>
</evidence>
<dbReference type="Proteomes" id="UP000519004">
    <property type="component" value="Unassembled WGS sequence"/>
</dbReference>
<reference evidence="8 9" key="1">
    <citation type="submission" date="2020-08" db="EMBL/GenBank/DDBJ databases">
        <title>Genomic Encyclopedia of Type Strains, Phase IV (KMG-IV): sequencing the most valuable type-strain genomes for metagenomic binning, comparative biology and taxonomic classification.</title>
        <authorList>
            <person name="Goeker M."/>
        </authorList>
    </citation>
    <scope>NUCLEOTIDE SEQUENCE [LARGE SCALE GENOMIC DNA]</scope>
    <source>
        <strain evidence="8 9">DSM 25897</strain>
    </source>
</reference>
<feature type="domain" description="Plastocyanin-like" evidence="7">
    <location>
        <begin position="80"/>
        <end position="191"/>
    </location>
</feature>
<proteinExistence type="predicted"/>
<dbReference type="PANTHER" id="PTHR11709:SF394">
    <property type="entry name" value="FI03373P-RELATED"/>
    <property type="match status" value="1"/>
</dbReference>
<evidence type="ECO:0000256" key="5">
    <source>
        <dbReference type="SAM" id="SignalP"/>
    </source>
</evidence>
<keyword evidence="9" id="KW-1185">Reference proteome</keyword>
<evidence type="ECO:0000259" key="6">
    <source>
        <dbReference type="Pfam" id="PF07731"/>
    </source>
</evidence>
<dbReference type="InterPro" id="IPR045087">
    <property type="entry name" value="Cu-oxidase_fam"/>
</dbReference>
<feature type="signal peptide" evidence="5">
    <location>
        <begin position="1"/>
        <end position="23"/>
    </location>
</feature>
<organism evidence="8 9">
    <name type="scientific">Rehaibacterium terrae</name>
    <dbReference type="NCBI Taxonomy" id="1341696"/>
    <lineage>
        <taxon>Bacteria</taxon>
        <taxon>Pseudomonadati</taxon>
        <taxon>Pseudomonadota</taxon>
        <taxon>Gammaproteobacteria</taxon>
        <taxon>Lysobacterales</taxon>
        <taxon>Lysobacteraceae</taxon>
        <taxon>Rehaibacterium</taxon>
    </lineage>
</organism>
<dbReference type="GO" id="GO:0016491">
    <property type="term" value="F:oxidoreductase activity"/>
    <property type="evidence" value="ECO:0007669"/>
    <property type="project" value="UniProtKB-KW"/>
</dbReference>
<sequence length="461" mass="51399">MKVSRRNLLFGAGSALLAQAVSALRPAHAMRGEHDQHSPAPPRAPRDGRYTPVRTPNGWTLPYRMNDGVKEFHLVAEEIEHEFAPGSKAKCWGYNGTTPGPTIEAVEGDRVRIYVTNRLPEPTSVHWHGLLLPSGMDGVGGLTQPHIQPGETYVYEFTLVQHGTHMYHPHADEMVQMAMGMMGFFIIHPKDGEPERIDRDYAILLHNWALHPGTYRPDPSVMQDFDLWTFNSKVFPATEPLVARTGERVRVRIGNLSMWNHPIHMHGVQFLVTGGDGGRWKRELWRPEVTEIVGVGQTRDLEFVAVAGDWAFHCHMAHHTMNAMGHEIPNPLGVKQRDLEAEIRKILPGYMAMGEHGMAEHQDHTDSGHMQGPENTLPMMMGNGPFGNIEMGGMFTVIKVRDDLAPGDFRDPGWYRHPPGTVARRVSGDPDFGSPTRRGTPATPSTDTLPTPKRGGHEGHH</sequence>
<evidence type="ECO:0000256" key="3">
    <source>
        <dbReference type="ARBA" id="ARBA00023008"/>
    </source>
</evidence>
<dbReference type="SUPFAM" id="SSF49503">
    <property type="entry name" value="Cupredoxins"/>
    <property type="match status" value="2"/>
</dbReference>
<dbReference type="AlphaFoldDB" id="A0A7W7XYW4"/>
<feature type="region of interest" description="Disordered" evidence="4">
    <location>
        <begin position="28"/>
        <end position="55"/>
    </location>
</feature>
<dbReference type="Pfam" id="PF07732">
    <property type="entry name" value="Cu-oxidase_3"/>
    <property type="match status" value="1"/>
</dbReference>
<protein>
    <submittedName>
        <fullName evidence="8">FtsP/CotA-like multicopper oxidase with cupredoxin domain</fullName>
    </submittedName>
</protein>
<gene>
    <name evidence="8" type="ORF">HNQ58_000852</name>
</gene>
<comment type="caution">
    <text evidence="8">The sequence shown here is derived from an EMBL/GenBank/DDBJ whole genome shotgun (WGS) entry which is preliminary data.</text>
</comment>
<name>A0A7W7XYW4_9GAMM</name>
<dbReference type="InterPro" id="IPR002355">
    <property type="entry name" value="Cu_oxidase_Cu_BS"/>
</dbReference>
<evidence type="ECO:0000256" key="4">
    <source>
        <dbReference type="SAM" id="MobiDB-lite"/>
    </source>
</evidence>
<feature type="region of interest" description="Disordered" evidence="4">
    <location>
        <begin position="411"/>
        <end position="461"/>
    </location>
</feature>
<dbReference type="InterPro" id="IPR011707">
    <property type="entry name" value="Cu-oxidase-like_N"/>
</dbReference>
<dbReference type="RefSeq" id="WP_183947540.1">
    <property type="nucleotide sequence ID" value="NZ_JACHHX010000004.1"/>
</dbReference>
<feature type="domain" description="Plastocyanin-like" evidence="6">
    <location>
        <begin position="222"/>
        <end position="328"/>
    </location>
</feature>